<dbReference type="InterPro" id="IPR036771">
    <property type="entry name" value="ATPsynth_dsu/esu_N"/>
</dbReference>
<dbReference type="STRING" id="1661.CQ11_10350"/>
<evidence type="ECO:0000256" key="5">
    <source>
        <dbReference type="ARBA" id="ARBA00023136"/>
    </source>
</evidence>
<dbReference type="EC" id="3.6.3.14" evidence="10"/>
<protein>
    <submittedName>
        <fullName evidence="10">ATP synthase F1 subunit epsilon</fullName>
        <ecNumber evidence="10">3.6.3.14</ecNumber>
    </submittedName>
</protein>
<dbReference type="SUPFAM" id="SSF51344">
    <property type="entry name" value="Epsilon subunit of F1F0-ATP synthase N-terminal domain"/>
    <property type="match status" value="1"/>
</dbReference>
<evidence type="ECO:0000313" key="13">
    <source>
        <dbReference type="Proteomes" id="UP001555100"/>
    </source>
</evidence>
<dbReference type="KEGG" id="tpy:CQ11_10350"/>
<keyword evidence="3 8" id="KW-0813">Transport</keyword>
<evidence type="ECO:0000256" key="2">
    <source>
        <dbReference type="ARBA" id="ARBA00005712"/>
    </source>
</evidence>
<dbReference type="EMBL" id="CP033905">
    <property type="protein sequence ID" value="AZR07592.1"/>
    <property type="molecule type" value="Genomic_DNA"/>
</dbReference>
<dbReference type="PANTHER" id="PTHR13822:SF10">
    <property type="entry name" value="ATP SYNTHASE EPSILON CHAIN, CHLOROPLASTIC"/>
    <property type="match status" value="1"/>
</dbReference>
<dbReference type="RefSeq" id="WP_024963532.1">
    <property type="nucleotide sequence ID" value="NZ_CP007519.1"/>
</dbReference>
<sequence>MRLEIVARTGVLYTGEVSELVVPAYNGEMGILAGHAPVMAVIYKGTIRIVENGERKSVQVGNGFMTVDQDDVTVVVEDYNDTEANSRMIDELAAEED</sequence>
<dbReference type="Proteomes" id="UP000275951">
    <property type="component" value="Chromosome"/>
</dbReference>
<proteinExistence type="inferred from homology"/>
<organism evidence="10 12">
    <name type="scientific">Trueperella pyogenes</name>
    <dbReference type="NCBI Taxonomy" id="1661"/>
    <lineage>
        <taxon>Bacteria</taxon>
        <taxon>Bacillati</taxon>
        <taxon>Actinomycetota</taxon>
        <taxon>Actinomycetes</taxon>
        <taxon>Actinomycetales</taxon>
        <taxon>Actinomycetaceae</taxon>
        <taxon>Trueperella</taxon>
    </lineage>
</organism>
<evidence type="ECO:0000256" key="8">
    <source>
        <dbReference type="RuleBase" id="RU003656"/>
    </source>
</evidence>
<dbReference type="GeneID" id="97530603"/>
<evidence type="ECO:0000256" key="1">
    <source>
        <dbReference type="ARBA" id="ARBA00004202"/>
    </source>
</evidence>
<dbReference type="EMBL" id="JBAGNM010000004">
    <property type="protein sequence ID" value="MEW6954417.1"/>
    <property type="molecule type" value="Genomic_DNA"/>
</dbReference>
<dbReference type="GO" id="GO:0046933">
    <property type="term" value="F:proton-transporting ATP synthase activity, rotational mechanism"/>
    <property type="evidence" value="ECO:0007669"/>
    <property type="project" value="InterPro"/>
</dbReference>
<evidence type="ECO:0000259" key="9">
    <source>
        <dbReference type="Pfam" id="PF02823"/>
    </source>
</evidence>
<keyword evidence="4 8" id="KW-0406">Ion transport</keyword>
<comment type="subunit">
    <text evidence="8">F-type ATPases have 2 components, CF(1) - the catalytic core - and CF(0) - the membrane proton channel. CF(1) has five subunits: alpha(3), beta(3), gamma(1), delta(1), epsilon(1). CF(0) has three main subunits: a, b and c.</text>
</comment>
<reference evidence="11 13" key="2">
    <citation type="submission" date="2024-01" db="EMBL/GenBank/DDBJ databases">
        <title>Genomic analysis and antimicrobial resistance profiles of Trueperella pyogenes isolated from domestic and wild animals.</title>
        <authorList>
            <person name="Magossi G."/>
            <person name="Gzyl K.E."/>
            <person name="Holman D.B."/>
            <person name="Amat S."/>
        </authorList>
    </citation>
    <scope>NUCLEOTIDE SEQUENCE [LARGE SCALE GENOMIC DNA]</scope>
    <source>
        <strain evidence="11 13">1494</strain>
    </source>
</reference>
<dbReference type="PANTHER" id="PTHR13822">
    <property type="entry name" value="ATP SYNTHASE DELTA/EPSILON CHAIN"/>
    <property type="match status" value="1"/>
</dbReference>
<reference evidence="10 12" key="1">
    <citation type="submission" date="2018-11" db="EMBL/GenBank/DDBJ databases">
        <title>Multidrug-resistant genes are associated with an 42-kb island TGI1 carrying a complex class 1 integron in a Trueperella pyogenes.</title>
        <authorList>
            <person name="Dong W."/>
        </authorList>
    </citation>
    <scope>NUCLEOTIDE SEQUENCE [LARGE SCALE GENOMIC DNA]</scope>
    <source>
        <strain evidence="10 12">TP4</strain>
    </source>
</reference>
<dbReference type="Gene3D" id="2.60.15.10">
    <property type="entry name" value="F0F1 ATP synthase delta/epsilon subunit, N-terminal"/>
    <property type="match status" value="1"/>
</dbReference>
<dbReference type="GO" id="GO:0005886">
    <property type="term" value="C:plasma membrane"/>
    <property type="evidence" value="ECO:0007669"/>
    <property type="project" value="UniProtKB-SubCell"/>
</dbReference>
<keyword evidence="6 8" id="KW-0139">CF(1)</keyword>
<dbReference type="Proteomes" id="UP001555100">
    <property type="component" value="Unassembled WGS sequence"/>
</dbReference>
<evidence type="ECO:0000256" key="4">
    <source>
        <dbReference type="ARBA" id="ARBA00023065"/>
    </source>
</evidence>
<comment type="similarity">
    <text evidence="2 8">Belongs to the ATPase epsilon chain family.</text>
</comment>
<dbReference type="AlphaFoldDB" id="X4QWS0"/>
<accession>X4QWS0</accession>
<dbReference type="Pfam" id="PF02823">
    <property type="entry name" value="ATP-synt_DE_N"/>
    <property type="match status" value="1"/>
</dbReference>
<dbReference type="GO" id="GO:0045259">
    <property type="term" value="C:proton-transporting ATP synthase complex"/>
    <property type="evidence" value="ECO:0007669"/>
    <property type="project" value="UniProtKB-KW"/>
</dbReference>
<evidence type="ECO:0000256" key="3">
    <source>
        <dbReference type="ARBA" id="ARBA00022448"/>
    </source>
</evidence>
<feature type="domain" description="ATP synthase F1 complex delta/epsilon subunit N-terminal" evidence="9">
    <location>
        <begin position="1"/>
        <end position="78"/>
    </location>
</feature>
<evidence type="ECO:0000313" key="11">
    <source>
        <dbReference type="EMBL" id="MEW6954417.1"/>
    </source>
</evidence>
<comment type="subcellular location">
    <subcellularLocation>
        <location evidence="1">Cell membrane</location>
        <topology evidence="1">Peripheral membrane protein</topology>
    </subcellularLocation>
</comment>
<dbReference type="CDD" id="cd12152">
    <property type="entry name" value="F1-ATPase_delta"/>
    <property type="match status" value="1"/>
</dbReference>
<name>X4QWS0_9ACTO</name>
<dbReference type="InterPro" id="IPR001469">
    <property type="entry name" value="ATP_synth_F1_dsu/esu"/>
</dbReference>
<gene>
    <name evidence="10" type="primary">atpC</name>
    <name evidence="10" type="ORF">EBQ10_10055</name>
    <name evidence="11" type="ORF">V3M73_05200</name>
</gene>
<dbReference type="NCBIfam" id="TIGR01216">
    <property type="entry name" value="ATP_synt_epsi"/>
    <property type="match status" value="1"/>
</dbReference>
<dbReference type="OrthoDB" id="9791445at2"/>
<dbReference type="GO" id="GO:0016787">
    <property type="term" value="F:hydrolase activity"/>
    <property type="evidence" value="ECO:0007669"/>
    <property type="project" value="UniProtKB-KW"/>
</dbReference>
<evidence type="ECO:0000256" key="6">
    <source>
        <dbReference type="ARBA" id="ARBA00023196"/>
    </source>
</evidence>
<keyword evidence="10" id="KW-0378">Hydrolase</keyword>
<evidence type="ECO:0000256" key="7">
    <source>
        <dbReference type="ARBA" id="ARBA00023310"/>
    </source>
</evidence>
<evidence type="ECO:0000313" key="12">
    <source>
        <dbReference type="Proteomes" id="UP000275951"/>
    </source>
</evidence>
<dbReference type="InterPro" id="IPR020546">
    <property type="entry name" value="ATP_synth_F1_dsu/esu_N"/>
</dbReference>
<keyword evidence="7 8" id="KW-0066">ATP synthesis</keyword>
<keyword evidence="5" id="KW-0472">Membrane</keyword>
<evidence type="ECO:0000313" key="10">
    <source>
        <dbReference type="EMBL" id="AZR07592.1"/>
    </source>
</evidence>
<keyword evidence="13" id="KW-1185">Reference proteome</keyword>